<proteinExistence type="predicted"/>
<evidence type="ECO:0000313" key="2">
    <source>
        <dbReference type="Proteomes" id="UP000887577"/>
    </source>
</evidence>
<organism evidence="2 3">
    <name type="scientific">Panagrolaimus superbus</name>
    <dbReference type="NCBI Taxonomy" id="310955"/>
    <lineage>
        <taxon>Eukaryota</taxon>
        <taxon>Metazoa</taxon>
        <taxon>Ecdysozoa</taxon>
        <taxon>Nematoda</taxon>
        <taxon>Chromadorea</taxon>
        <taxon>Rhabditida</taxon>
        <taxon>Tylenchina</taxon>
        <taxon>Panagrolaimomorpha</taxon>
        <taxon>Panagrolaimoidea</taxon>
        <taxon>Panagrolaimidae</taxon>
        <taxon>Panagrolaimus</taxon>
    </lineage>
</organism>
<accession>A0A914YFR2</accession>
<feature type="compositionally biased region" description="Pro residues" evidence="1">
    <location>
        <begin position="81"/>
        <end position="92"/>
    </location>
</feature>
<sequence length="195" mass="23396">MRGYCCYIQTKTGTQLKARDRIYVRSEEILIQRRETAREYFEANDMPSMLELQIYRIKQTYCSFPDYDDNDEEPNPRYAYQPPPPPPPPQPRMPRQRAAAAIRPNVAQKQFAQIQRPIAQRFVPFQQQMHQNFNPYAHIYQQQYIPPLNQPMFQQVAQQPQVQHYFPTNFNVSLPIYARNSSVFNFLNFVVYWFF</sequence>
<evidence type="ECO:0000313" key="3">
    <source>
        <dbReference type="WBParaSite" id="PSU_v2.g18154.t1"/>
    </source>
</evidence>
<dbReference type="WBParaSite" id="PSU_v2.g18154.t1">
    <property type="protein sequence ID" value="PSU_v2.g18154.t1"/>
    <property type="gene ID" value="PSU_v2.g18154"/>
</dbReference>
<feature type="region of interest" description="Disordered" evidence="1">
    <location>
        <begin position="65"/>
        <end position="95"/>
    </location>
</feature>
<dbReference type="Proteomes" id="UP000887577">
    <property type="component" value="Unplaced"/>
</dbReference>
<keyword evidence="2" id="KW-1185">Reference proteome</keyword>
<reference evidence="3" key="1">
    <citation type="submission" date="2022-11" db="UniProtKB">
        <authorList>
            <consortium name="WormBaseParasite"/>
        </authorList>
    </citation>
    <scope>IDENTIFICATION</scope>
</reference>
<name>A0A914YFR2_9BILA</name>
<evidence type="ECO:0000256" key="1">
    <source>
        <dbReference type="SAM" id="MobiDB-lite"/>
    </source>
</evidence>
<protein>
    <submittedName>
        <fullName evidence="3">Uncharacterized protein</fullName>
    </submittedName>
</protein>
<dbReference type="AlphaFoldDB" id="A0A914YFR2"/>